<dbReference type="Gene3D" id="3.10.450.50">
    <property type="match status" value="1"/>
</dbReference>
<keyword evidence="4" id="KW-1185">Reference proteome</keyword>
<dbReference type="SUPFAM" id="SSF54427">
    <property type="entry name" value="NTF2-like"/>
    <property type="match status" value="1"/>
</dbReference>
<comment type="caution">
    <text evidence="3">The sequence shown here is derived from an EMBL/GenBank/DDBJ whole genome shotgun (WGS) entry which is preliminary data.</text>
</comment>
<gene>
    <name evidence="3" type="ORF">GF068_11040</name>
</gene>
<evidence type="ECO:0000259" key="2">
    <source>
        <dbReference type="Pfam" id="PF14534"/>
    </source>
</evidence>
<dbReference type="Pfam" id="PF14534">
    <property type="entry name" value="DUF4440"/>
    <property type="match status" value="1"/>
</dbReference>
<protein>
    <submittedName>
        <fullName evidence="3">DUF4440 domain-containing protein</fullName>
    </submittedName>
</protein>
<name>A0A6N7PKB3_9BACT</name>
<feature type="chain" id="PRO_5026914764" evidence="1">
    <location>
        <begin position="30"/>
        <end position="168"/>
    </location>
</feature>
<evidence type="ECO:0000256" key="1">
    <source>
        <dbReference type="SAM" id="SignalP"/>
    </source>
</evidence>
<evidence type="ECO:0000313" key="3">
    <source>
        <dbReference type="EMBL" id="MRG92458.1"/>
    </source>
</evidence>
<dbReference type="AlphaFoldDB" id="A0A6N7PKB3"/>
<feature type="domain" description="DUF4440" evidence="2">
    <location>
        <begin position="50"/>
        <end position="153"/>
    </location>
</feature>
<dbReference type="InterPro" id="IPR032710">
    <property type="entry name" value="NTF2-like_dom_sf"/>
</dbReference>
<dbReference type="OrthoDB" id="5520446at2"/>
<accession>A0A6N7PKB3</accession>
<dbReference type="RefSeq" id="WP_153819334.1">
    <property type="nucleotide sequence ID" value="NZ_WJIE01000003.1"/>
</dbReference>
<organism evidence="3 4">
    <name type="scientific">Polyangium spumosum</name>
    <dbReference type="NCBI Taxonomy" id="889282"/>
    <lineage>
        <taxon>Bacteria</taxon>
        <taxon>Pseudomonadati</taxon>
        <taxon>Myxococcota</taxon>
        <taxon>Polyangia</taxon>
        <taxon>Polyangiales</taxon>
        <taxon>Polyangiaceae</taxon>
        <taxon>Polyangium</taxon>
    </lineage>
</organism>
<dbReference type="InterPro" id="IPR027843">
    <property type="entry name" value="DUF4440"/>
</dbReference>
<keyword evidence="1" id="KW-0732">Signal</keyword>
<reference evidence="3 4" key="1">
    <citation type="submission" date="2019-10" db="EMBL/GenBank/DDBJ databases">
        <title>A soil myxobacterium in the family Polyangiaceae.</title>
        <authorList>
            <person name="Li Y."/>
            <person name="Wang J."/>
        </authorList>
    </citation>
    <scope>NUCLEOTIDE SEQUENCE [LARGE SCALE GENOMIC DNA]</scope>
    <source>
        <strain evidence="3 4">DSM 14734</strain>
    </source>
</reference>
<dbReference type="EMBL" id="WJIE01000003">
    <property type="protein sequence ID" value="MRG92458.1"/>
    <property type="molecule type" value="Genomic_DNA"/>
</dbReference>
<sequence>MPHRWSPRQSLLLCLLAAGCAAAPPPASAPCPEPPPALGHSLPTEAELSAEHERLVKAYRTNDVPALERSLAPDHVHNNVFGMIQGKEELLADMRAGTLVFRAYEITSSSWSLKPDIAVVTGTLRAEAERAGKPVPSQDFRFTRIFVKREGVWLEWLFHNTIIAAPRK</sequence>
<evidence type="ECO:0000313" key="4">
    <source>
        <dbReference type="Proteomes" id="UP000440224"/>
    </source>
</evidence>
<feature type="signal peptide" evidence="1">
    <location>
        <begin position="1"/>
        <end position="29"/>
    </location>
</feature>
<dbReference type="Proteomes" id="UP000440224">
    <property type="component" value="Unassembled WGS sequence"/>
</dbReference>
<proteinExistence type="predicted"/>
<dbReference type="PROSITE" id="PS51257">
    <property type="entry name" value="PROKAR_LIPOPROTEIN"/>
    <property type="match status" value="1"/>
</dbReference>